<keyword evidence="1" id="KW-0472">Membrane</keyword>
<dbReference type="EMBL" id="AP021861">
    <property type="protein sequence ID" value="BBO32861.1"/>
    <property type="molecule type" value="Genomic_DNA"/>
</dbReference>
<accession>A0A5K7XDF0</accession>
<gene>
    <name evidence="3" type="ORF">PLANPX_2473</name>
</gene>
<dbReference type="PANTHER" id="PTHR30093:SF2">
    <property type="entry name" value="TYPE II SECRETION SYSTEM PROTEIN H"/>
    <property type="match status" value="1"/>
</dbReference>
<evidence type="ECO:0000256" key="1">
    <source>
        <dbReference type="SAM" id="Phobius"/>
    </source>
</evidence>
<dbReference type="InterPro" id="IPR012902">
    <property type="entry name" value="N_methyl_site"/>
</dbReference>
<protein>
    <recommendedName>
        <fullName evidence="2">DUF1559 domain-containing protein</fullName>
    </recommendedName>
</protein>
<organism evidence="3 4">
    <name type="scientific">Lacipirellula parvula</name>
    <dbReference type="NCBI Taxonomy" id="2650471"/>
    <lineage>
        <taxon>Bacteria</taxon>
        <taxon>Pseudomonadati</taxon>
        <taxon>Planctomycetota</taxon>
        <taxon>Planctomycetia</taxon>
        <taxon>Pirellulales</taxon>
        <taxon>Lacipirellulaceae</taxon>
        <taxon>Lacipirellula</taxon>
    </lineage>
</organism>
<dbReference type="KEGG" id="lpav:PLANPX_2473"/>
<name>A0A5K7XDF0_9BACT</name>
<dbReference type="SUPFAM" id="SSF54523">
    <property type="entry name" value="Pili subunits"/>
    <property type="match status" value="1"/>
</dbReference>
<evidence type="ECO:0000313" key="4">
    <source>
        <dbReference type="Proteomes" id="UP000326837"/>
    </source>
</evidence>
<evidence type="ECO:0000313" key="3">
    <source>
        <dbReference type="EMBL" id="BBO32861.1"/>
    </source>
</evidence>
<dbReference type="Pfam" id="PF07596">
    <property type="entry name" value="SBP_bac_10"/>
    <property type="match status" value="1"/>
</dbReference>
<evidence type="ECO:0000259" key="2">
    <source>
        <dbReference type="Pfam" id="PF07596"/>
    </source>
</evidence>
<dbReference type="NCBIfam" id="TIGR02532">
    <property type="entry name" value="IV_pilin_GFxxxE"/>
    <property type="match status" value="1"/>
</dbReference>
<dbReference type="NCBIfam" id="TIGR04294">
    <property type="entry name" value="pre_pil_HX9DG"/>
    <property type="match status" value="1"/>
</dbReference>
<keyword evidence="1" id="KW-1133">Transmembrane helix</keyword>
<proteinExistence type="predicted"/>
<dbReference type="InterPro" id="IPR011453">
    <property type="entry name" value="DUF1559"/>
</dbReference>
<dbReference type="InterPro" id="IPR027558">
    <property type="entry name" value="Pre_pil_HX9DG_C"/>
</dbReference>
<dbReference type="Gene3D" id="3.30.700.10">
    <property type="entry name" value="Glycoprotein, Type 4 Pilin"/>
    <property type="match status" value="1"/>
</dbReference>
<dbReference type="InterPro" id="IPR045584">
    <property type="entry name" value="Pilin-like"/>
</dbReference>
<keyword evidence="1" id="KW-0812">Transmembrane</keyword>
<dbReference type="Proteomes" id="UP000326837">
    <property type="component" value="Chromosome"/>
</dbReference>
<feature type="transmembrane region" description="Helical" evidence="1">
    <location>
        <begin position="22"/>
        <end position="46"/>
    </location>
</feature>
<dbReference type="PANTHER" id="PTHR30093">
    <property type="entry name" value="GENERAL SECRETION PATHWAY PROTEIN G"/>
    <property type="match status" value="1"/>
</dbReference>
<sequence length="317" mass="34173">MENSRSTTDAARGQGDACVRQAFTLVELLVVTAIVGSLVAIVMPAIQAAREAARRQLCGDHLRQLALATAQYEAQIRHFPAGRVGCDDTTGVSACPPGLPVARKTAASGFVTLLPYLEQEPLYAQLNVSQGGLWNRNIDDLGWFSSPEKAEGVMQRPPIFVCPSDDSAAVSEVYAPVLAATGSYCFVQGTKGPAAPRAVAKYENDGMFLYVIPRRASEVADGLSRTMLLGEVLMSDVWESSNTWTYARLNADCLRTTEYAINTPPGHGDSYERQNGAMGSYHPNGALFAFADGHVEFLEEQIAPELYRAMSTVASDE</sequence>
<dbReference type="RefSeq" id="WP_172991981.1">
    <property type="nucleotide sequence ID" value="NZ_AP021861.1"/>
</dbReference>
<dbReference type="AlphaFoldDB" id="A0A5K7XDF0"/>
<reference evidence="4" key="1">
    <citation type="submission" date="2019-10" db="EMBL/GenBank/DDBJ databases">
        <title>Lacipirellula parvula gen. nov., sp. nov., representing a lineage of planctomycetes widespread in freshwater anoxic habitats, and description of the family Lacipirellulaceae.</title>
        <authorList>
            <person name="Dedysh S.N."/>
            <person name="Kulichevskaya I.S."/>
            <person name="Beletsky A.V."/>
            <person name="Rakitin A.L."/>
            <person name="Mardanov A.V."/>
            <person name="Ivanova A.A."/>
            <person name="Saltykova V.X."/>
            <person name="Rijpstra W.I.C."/>
            <person name="Sinninghe Damste J.S."/>
            <person name="Ravin N.V."/>
        </authorList>
    </citation>
    <scope>NUCLEOTIDE SEQUENCE [LARGE SCALE GENOMIC DNA]</scope>
    <source>
        <strain evidence="4">PX69</strain>
    </source>
</reference>
<feature type="domain" description="DUF1559" evidence="2">
    <location>
        <begin position="47"/>
        <end position="305"/>
    </location>
</feature>
<keyword evidence="4" id="KW-1185">Reference proteome</keyword>